<dbReference type="EMBL" id="SHLA01000001">
    <property type="protein sequence ID" value="RZU60832.1"/>
    <property type="molecule type" value="Genomic_DNA"/>
</dbReference>
<name>A0A4Q8A9S3_9MICC</name>
<proteinExistence type="inferred from homology"/>
<dbReference type="InterPro" id="IPR011152">
    <property type="entry name" value="Pesterase_MJ0912"/>
</dbReference>
<dbReference type="InterPro" id="IPR029052">
    <property type="entry name" value="Metallo-depent_PP-like"/>
</dbReference>
<sequence>MRIAAISDVHGNVFALQAVLESIAVDDVDLIVNLGDHLSGGVAPGATADLLMRTPAVSIRGNHERQVLEMPREQMGKSDLLALEEISDDHRRWLAALPETAEVAPGVLAFHGTPKNDLEYLLETVTPRGVRPATTVEVTQRLAGYLDYELLLCGHTHLQRSLRLSGGQLIVNPGSVGWPAYDDDAPFPHLIEAGTPHARYALVDDATGNWRVEFRTIEYPWAEAAALARRNKRPDVEHALLTGQNLLHSQ</sequence>
<comment type="caution">
    <text evidence="3">The sequence shown here is derived from an EMBL/GenBank/DDBJ whole genome shotgun (WGS) entry which is preliminary data.</text>
</comment>
<dbReference type="Proteomes" id="UP000292685">
    <property type="component" value="Unassembled WGS sequence"/>
</dbReference>
<comment type="similarity">
    <text evidence="1">Belongs to the metallophosphoesterase superfamily. YfcE family.</text>
</comment>
<protein>
    <submittedName>
        <fullName evidence="3">Icc-related predicted phosphoesterase</fullName>
    </submittedName>
</protein>
<organism evidence="3 4">
    <name type="scientific">Zhihengliuella halotolerans</name>
    <dbReference type="NCBI Taxonomy" id="370736"/>
    <lineage>
        <taxon>Bacteria</taxon>
        <taxon>Bacillati</taxon>
        <taxon>Actinomycetota</taxon>
        <taxon>Actinomycetes</taxon>
        <taxon>Micrococcales</taxon>
        <taxon>Micrococcaceae</taxon>
        <taxon>Zhihengliuella</taxon>
    </lineage>
</organism>
<evidence type="ECO:0000313" key="3">
    <source>
        <dbReference type="EMBL" id="RZU60832.1"/>
    </source>
</evidence>
<feature type="domain" description="Calcineurin-like phosphoesterase" evidence="2">
    <location>
        <begin position="1"/>
        <end position="181"/>
    </location>
</feature>
<evidence type="ECO:0000256" key="1">
    <source>
        <dbReference type="ARBA" id="ARBA00008950"/>
    </source>
</evidence>
<reference evidence="3 4" key="1">
    <citation type="submission" date="2019-02" db="EMBL/GenBank/DDBJ databases">
        <title>Sequencing the genomes of 1000 actinobacteria strains.</title>
        <authorList>
            <person name="Klenk H.-P."/>
        </authorList>
    </citation>
    <scope>NUCLEOTIDE SEQUENCE [LARGE SCALE GENOMIC DNA]</scope>
    <source>
        <strain evidence="3 4">DSM 17364</strain>
    </source>
</reference>
<dbReference type="GO" id="GO:0005737">
    <property type="term" value="C:cytoplasm"/>
    <property type="evidence" value="ECO:0007669"/>
    <property type="project" value="TreeGrafter"/>
</dbReference>
<dbReference type="InterPro" id="IPR024654">
    <property type="entry name" value="Calcineurin-like_PHP_lpxH"/>
</dbReference>
<dbReference type="GO" id="GO:0016791">
    <property type="term" value="F:phosphatase activity"/>
    <property type="evidence" value="ECO:0007669"/>
    <property type="project" value="TreeGrafter"/>
</dbReference>
<evidence type="ECO:0000259" key="2">
    <source>
        <dbReference type="Pfam" id="PF12850"/>
    </source>
</evidence>
<dbReference type="OrthoDB" id="9813918at2"/>
<dbReference type="InterPro" id="IPR050126">
    <property type="entry name" value="Ap4A_hydrolase"/>
</dbReference>
<keyword evidence="4" id="KW-1185">Reference proteome</keyword>
<dbReference type="PIRSF" id="PIRSF000883">
    <property type="entry name" value="Pesterase_MJ0912"/>
    <property type="match status" value="1"/>
</dbReference>
<dbReference type="PANTHER" id="PTHR42850">
    <property type="entry name" value="METALLOPHOSPHOESTERASE"/>
    <property type="match status" value="1"/>
</dbReference>
<dbReference type="SUPFAM" id="SSF56300">
    <property type="entry name" value="Metallo-dependent phosphatases"/>
    <property type="match status" value="1"/>
</dbReference>
<dbReference type="RefSeq" id="WP_130448940.1">
    <property type="nucleotide sequence ID" value="NZ_SHLA01000001.1"/>
</dbReference>
<dbReference type="Gene3D" id="3.60.21.10">
    <property type="match status" value="1"/>
</dbReference>
<dbReference type="CDD" id="cd00838">
    <property type="entry name" value="MPP_superfamily"/>
    <property type="match status" value="1"/>
</dbReference>
<dbReference type="AlphaFoldDB" id="A0A4Q8A9S3"/>
<dbReference type="Pfam" id="PF12850">
    <property type="entry name" value="Metallophos_2"/>
    <property type="match status" value="1"/>
</dbReference>
<evidence type="ECO:0000313" key="4">
    <source>
        <dbReference type="Proteomes" id="UP000292685"/>
    </source>
</evidence>
<dbReference type="PANTHER" id="PTHR42850:SF2">
    <property type="entry name" value="BLL5683 PROTEIN"/>
    <property type="match status" value="1"/>
</dbReference>
<gene>
    <name evidence="3" type="ORF">EV380_0381</name>
</gene>
<accession>A0A4Q8A9S3</accession>